<dbReference type="RefSeq" id="WP_203354797.1">
    <property type="nucleotide sequence ID" value="NZ_CP069127.1"/>
</dbReference>
<dbReference type="EMBL" id="CP069127">
    <property type="protein sequence ID" value="QRG67751.1"/>
    <property type="molecule type" value="Genomic_DNA"/>
</dbReference>
<protein>
    <submittedName>
        <fullName evidence="1">Uncharacterized protein</fullName>
    </submittedName>
</protein>
<dbReference type="Proteomes" id="UP000596248">
    <property type="component" value="Chromosome"/>
</dbReference>
<evidence type="ECO:0000313" key="2">
    <source>
        <dbReference type="Proteomes" id="UP000596248"/>
    </source>
</evidence>
<organism evidence="1 2">
    <name type="scientific">Brevibacillus choshinensis</name>
    <dbReference type="NCBI Taxonomy" id="54911"/>
    <lineage>
        <taxon>Bacteria</taxon>
        <taxon>Bacillati</taxon>
        <taxon>Bacillota</taxon>
        <taxon>Bacilli</taxon>
        <taxon>Bacillales</taxon>
        <taxon>Paenibacillaceae</taxon>
        <taxon>Brevibacillus</taxon>
    </lineage>
</organism>
<accession>A0ABX7FNT8</accession>
<sequence>MIRYLKSIFQHRCPTCKEPLLSHIDDLRCEKMCPNGHYREETYGQLGIRIIYEDVK</sequence>
<gene>
    <name evidence="1" type="ORF">JNE38_00465</name>
</gene>
<name>A0ABX7FNT8_BRECH</name>
<evidence type="ECO:0000313" key="1">
    <source>
        <dbReference type="EMBL" id="QRG67751.1"/>
    </source>
</evidence>
<reference evidence="1 2" key="1">
    <citation type="submission" date="2021-01" db="EMBL/GenBank/DDBJ databases">
        <title>Identification of strong promoters based on the transcriptome of Brevibacillus choshinensis.</title>
        <authorList>
            <person name="Yao D."/>
            <person name="Zhang K."/>
            <person name="Wu J."/>
        </authorList>
    </citation>
    <scope>NUCLEOTIDE SEQUENCE [LARGE SCALE GENOMIC DNA]</scope>
    <source>
        <strain evidence="1 2">HPD31-SP3</strain>
    </source>
</reference>
<keyword evidence="2" id="KW-1185">Reference proteome</keyword>
<proteinExistence type="predicted"/>